<reference evidence="2" key="1">
    <citation type="journal article" date="2014" name="Front. Microbiol.">
        <title>High frequency of phylogenetically diverse reductive dehalogenase-homologous genes in deep subseafloor sedimentary metagenomes.</title>
        <authorList>
            <person name="Kawai M."/>
            <person name="Futagami T."/>
            <person name="Toyoda A."/>
            <person name="Takaki Y."/>
            <person name="Nishi S."/>
            <person name="Hori S."/>
            <person name="Arai W."/>
            <person name="Tsubouchi T."/>
            <person name="Morono Y."/>
            <person name="Uchiyama I."/>
            <person name="Ito T."/>
            <person name="Fujiyama A."/>
            <person name="Inagaki F."/>
            <person name="Takami H."/>
        </authorList>
    </citation>
    <scope>NUCLEOTIDE SEQUENCE</scope>
    <source>
        <strain evidence="2">Expedition CK06-06</strain>
    </source>
</reference>
<comment type="caution">
    <text evidence="2">The sequence shown here is derived from an EMBL/GenBank/DDBJ whole genome shotgun (WGS) entry which is preliminary data.</text>
</comment>
<dbReference type="Gene3D" id="3.40.190.10">
    <property type="entry name" value="Periplasmic binding protein-like II"/>
    <property type="match status" value="1"/>
</dbReference>
<proteinExistence type="predicted"/>
<gene>
    <name evidence="2" type="ORF">S01H1_76902</name>
</gene>
<dbReference type="EMBL" id="BARS01051658">
    <property type="protein sequence ID" value="GAG47503.1"/>
    <property type="molecule type" value="Genomic_DNA"/>
</dbReference>
<protein>
    <recommendedName>
        <fullName evidence="1">ABC-type glycine betaine transport system substrate-binding domain-containing protein</fullName>
    </recommendedName>
</protein>
<dbReference type="GO" id="GO:0043190">
    <property type="term" value="C:ATP-binding cassette (ABC) transporter complex"/>
    <property type="evidence" value="ECO:0007669"/>
    <property type="project" value="InterPro"/>
</dbReference>
<dbReference type="AlphaFoldDB" id="X0YFW7"/>
<evidence type="ECO:0000313" key="2">
    <source>
        <dbReference type="EMBL" id="GAG47503.1"/>
    </source>
</evidence>
<dbReference type="InterPro" id="IPR007210">
    <property type="entry name" value="ABC_Gly_betaine_transp_sub-bd"/>
</dbReference>
<evidence type="ECO:0000259" key="1">
    <source>
        <dbReference type="Pfam" id="PF04069"/>
    </source>
</evidence>
<name>X0YFW7_9ZZZZ</name>
<feature type="domain" description="ABC-type glycine betaine transport system substrate-binding" evidence="1">
    <location>
        <begin position="45"/>
        <end position="111"/>
    </location>
</feature>
<dbReference type="SUPFAM" id="SSF53850">
    <property type="entry name" value="Periplasmic binding protein-like II"/>
    <property type="match status" value="1"/>
</dbReference>
<feature type="non-terminal residue" evidence="2">
    <location>
        <position position="113"/>
    </location>
</feature>
<organism evidence="2">
    <name type="scientific">marine sediment metagenome</name>
    <dbReference type="NCBI Taxonomy" id="412755"/>
    <lineage>
        <taxon>unclassified sequences</taxon>
        <taxon>metagenomes</taxon>
        <taxon>ecological metagenomes</taxon>
    </lineage>
</organism>
<accession>X0YFW7</accession>
<sequence>MVGKIAEEHMRTTGGRALGAAIVVFLLAFLAAGCGSEKPVIKLRDGQWESQWINNAIAEFIIEEGYGYPVEKLALNTLVMKEVLPKGEVDLALEGWQQNMPDWYNEQIEKGTI</sequence>
<dbReference type="PROSITE" id="PS51257">
    <property type="entry name" value="PROKAR_LIPOPROTEIN"/>
    <property type="match status" value="1"/>
</dbReference>
<dbReference type="GO" id="GO:0022857">
    <property type="term" value="F:transmembrane transporter activity"/>
    <property type="evidence" value="ECO:0007669"/>
    <property type="project" value="InterPro"/>
</dbReference>
<dbReference type="Pfam" id="PF04069">
    <property type="entry name" value="OpuAC"/>
    <property type="match status" value="1"/>
</dbReference>